<evidence type="ECO:0000313" key="1">
    <source>
        <dbReference type="EMBL" id="MDQ0255523.1"/>
    </source>
</evidence>
<keyword evidence="2" id="KW-1185">Reference proteome</keyword>
<dbReference type="Proteomes" id="UP001230005">
    <property type="component" value="Unassembled WGS sequence"/>
</dbReference>
<comment type="caution">
    <text evidence="1">The sequence shown here is derived from an EMBL/GenBank/DDBJ whole genome shotgun (WGS) entry which is preliminary data.</text>
</comment>
<evidence type="ECO:0000313" key="2">
    <source>
        <dbReference type="Proteomes" id="UP001230005"/>
    </source>
</evidence>
<organism evidence="1 2">
    <name type="scientific">Evansella vedderi</name>
    <dbReference type="NCBI Taxonomy" id="38282"/>
    <lineage>
        <taxon>Bacteria</taxon>
        <taxon>Bacillati</taxon>
        <taxon>Bacillota</taxon>
        <taxon>Bacilli</taxon>
        <taxon>Bacillales</taxon>
        <taxon>Bacillaceae</taxon>
        <taxon>Evansella</taxon>
    </lineage>
</organism>
<gene>
    <name evidence="1" type="ORF">J2S74_002905</name>
</gene>
<dbReference type="RefSeq" id="WP_307326455.1">
    <property type="nucleotide sequence ID" value="NZ_JAUSUG010000011.1"/>
</dbReference>
<protein>
    <submittedName>
        <fullName evidence="1">Uncharacterized protein</fullName>
    </submittedName>
</protein>
<sequence length="82" mass="9814">MQNEDLPRDLLDFVKNVFGDEGFEIEDFDTKRVYIKRNNEEFTIRIWSLTDKKVEWTLFKSMYNNDGSGFGEKKKDGVYKFS</sequence>
<reference evidence="1 2" key="1">
    <citation type="submission" date="2023-07" db="EMBL/GenBank/DDBJ databases">
        <title>Genomic Encyclopedia of Type Strains, Phase IV (KMG-IV): sequencing the most valuable type-strain genomes for metagenomic binning, comparative biology and taxonomic classification.</title>
        <authorList>
            <person name="Goeker M."/>
        </authorList>
    </citation>
    <scope>NUCLEOTIDE SEQUENCE [LARGE SCALE GENOMIC DNA]</scope>
    <source>
        <strain evidence="1 2">DSM 9768</strain>
    </source>
</reference>
<name>A0ABT9ZWC0_9BACI</name>
<dbReference type="EMBL" id="JAUSUG010000011">
    <property type="protein sequence ID" value="MDQ0255523.1"/>
    <property type="molecule type" value="Genomic_DNA"/>
</dbReference>
<proteinExistence type="predicted"/>
<accession>A0ABT9ZWC0</accession>